<protein>
    <submittedName>
        <fullName evidence="2">Uncharacterized protein</fullName>
    </submittedName>
</protein>
<evidence type="ECO:0000313" key="3">
    <source>
        <dbReference type="Proteomes" id="UP001596383"/>
    </source>
</evidence>
<name>A0ABD5T159_9EURY</name>
<feature type="compositionally biased region" description="Basic residues" evidence="1">
    <location>
        <begin position="45"/>
        <end position="59"/>
    </location>
</feature>
<dbReference type="Proteomes" id="UP001596383">
    <property type="component" value="Unassembled WGS sequence"/>
</dbReference>
<feature type="compositionally biased region" description="Basic residues" evidence="1">
    <location>
        <begin position="71"/>
        <end position="85"/>
    </location>
</feature>
<dbReference type="AlphaFoldDB" id="A0ABD5T159"/>
<dbReference type="EMBL" id="JBHSWV010000677">
    <property type="protein sequence ID" value="MFC6769105.1"/>
    <property type="molecule type" value="Genomic_DNA"/>
</dbReference>
<comment type="caution">
    <text evidence="2">The sequence shown here is derived from an EMBL/GenBank/DDBJ whole genome shotgun (WGS) entry which is preliminary data.</text>
</comment>
<evidence type="ECO:0000256" key="1">
    <source>
        <dbReference type="SAM" id="MobiDB-lite"/>
    </source>
</evidence>
<gene>
    <name evidence="2" type="ORF">ACFQE6_30025</name>
</gene>
<keyword evidence="3" id="KW-1185">Reference proteome</keyword>
<dbReference type="RefSeq" id="WP_273741811.1">
    <property type="nucleotide sequence ID" value="NZ_JAQIVI010000677.1"/>
</dbReference>
<reference evidence="2 3" key="1">
    <citation type="journal article" date="2019" name="Int. J. Syst. Evol. Microbiol.">
        <title>The Global Catalogue of Microorganisms (GCM) 10K type strain sequencing project: providing services to taxonomists for standard genome sequencing and annotation.</title>
        <authorList>
            <consortium name="The Broad Institute Genomics Platform"/>
            <consortium name="The Broad Institute Genome Sequencing Center for Infectious Disease"/>
            <person name="Wu L."/>
            <person name="Ma J."/>
        </authorList>
    </citation>
    <scope>NUCLEOTIDE SEQUENCE [LARGE SCALE GENOMIC DNA]</scope>
    <source>
        <strain evidence="2 3">LMG 29247</strain>
    </source>
</reference>
<feature type="region of interest" description="Disordered" evidence="1">
    <location>
        <begin position="29"/>
        <end position="85"/>
    </location>
</feature>
<accession>A0ABD5T159</accession>
<evidence type="ECO:0000313" key="2">
    <source>
        <dbReference type="EMBL" id="MFC6769105.1"/>
    </source>
</evidence>
<organism evidence="2 3">
    <name type="scientific">Natrinema soli</name>
    <dbReference type="NCBI Taxonomy" id="1930624"/>
    <lineage>
        <taxon>Archaea</taxon>
        <taxon>Methanobacteriati</taxon>
        <taxon>Methanobacteriota</taxon>
        <taxon>Stenosarchaea group</taxon>
        <taxon>Halobacteria</taxon>
        <taxon>Halobacteriales</taxon>
        <taxon>Natrialbaceae</taxon>
        <taxon>Natrinema</taxon>
    </lineage>
</organism>
<proteinExistence type="predicted"/>
<sequence>MTEPALEVTLPNVGPGPDPLALAGLIAPVAPADPTTAEEQVTRRDRVRRGRSRGRRPRDRRGPPQSDHTRAIRNRRVVGHAHRRS</sequence>